<dbReference type="Proteomes" id="UP000245207">
    <property type="component" value="Unassembled WGS sequence"/>
</dbReference>
<protein>
    <recommendedName>
        <fullName evidence="1">HAT C-terminal dimerisation domain-containing protein</fullName>
    </recommendedName>
</protein>
<proteinExistence type="predicted"/>
<evidence type="ECO:0000313" key="3">
    <source>
        <dbReference type="Proteomes" id="UP000245207"/>
    </source>
</evidence>
<dbReference type="AlphaFoldDB" id="A0A2U1NM84"/>
<name>A0A2U1NM84_ARTAN</name>
<gene>
    <name evidence="2" type="ORF">CTI12_AA250570</name>
</gene>
<keyword evidence="3" id="KW-1185">Reference proteome</keyword>
<dbReference type="GO" id="GO:0046983">
    <property type="term" value="F:protein dimerization activity"/>
    <property type="evidence" value="ECO:0007669"/>
    <property type="project" value="InterPro"/>
</dbReference>
<organism evidence="2 3">
    <name type="scientific">Artemisia annua</name>
    <name type="common">Sweet wormwood</name>
    <dbReference type="NCBI Taxonomy" id="35608"/>
    <lineage>
        <taxon>Eukaryota</taxon>
        <taxon>Viridiplantae</taxon>
        <taxon>Streptophyta</taxon>
        <taxon>Embryophyta</taxon>
        <taxon>Tracheophyta</taxon>
        <taxon>Spermatophyta</taxon>
        <taxon>Magnoliopsida</taxon>
        <taxon>eudicotyledons</taxon>
        <taxon>Gunneridae</taxon>
        <taxon>Pentapetalae</taxon>
        <taxon>asterids</taxon>
        <taxon>campanulids</taxon>
        <taxon>Asterales</taxon>
        <taxon>Asteraceae</taxon>
        <taxon>Asteroideae</taxon>
        <taxon>Anthemideae</taxon>
        <taxon>Artemisiinae</taxon>
        <taxon>Artemisia</taxon>
    </lineage>
</organism>
<dbReference type="InterPro" id="IPR008906">
    <property type="entry name" value="HATC_C_dom"/>
</dbReference>
<evidence type="ECO:0000259" key="1">
    <source>
        <dbReference type="Pfam" id="PF05699"/>
    </source>
</evidence>
<evidence type="ECO:0000313" key="2">
    <source>
        <dbReference type="EMBL" id="PWA74619.1"/>
    </source>
</evidence>
<reference evidence="2 3" key="1">
    <citation type="journal article" date="2018" name="Mol. Plant">
        <title>The genome of Artemisia annua provides insight into the evolution of Asteraceae family and artemisinin biosynthesis.</title>
        <authorList>
            <person name="Shen Q."/>
            <person name="Zhang L."/>
            <person name="Liao Z."/>
            <person name="Wang S."/>
            <person name="Yan T."/>
            <person name="Shi P."/>
            <person name="Liu M."/>
            <person name="Fu X."/>
            <person name="Pan Q."/>
            <person name="Wang Y."/>
            <person name="Lv Z."/>
            <person name="Lu X."/>
            <person name="Zhang F."/>
            <person name="Jiang W."/>
            <person name="Ma Y."/>
            <person name="Chen M."/>
            <person name="Hao X."/>
            <person name="Li L."/>
            <person name="Tang Y."/>
            <person name="Lv G."/>
            <person name="Zhou Y."/>
            <person name="Sun X."/>
            <person name="Brodelius P.E."/>
            <person name="Rose J.K.C."/>
            <person name="Tang K."/>
        </authorList>
    </citation>
    <scope>NUCLEOTIDE SEQUENCE [LARGE SCALE GENOMIC DNA]</scope>
    <source>
        <strain evidence="3">cv. Huhao1</strain>
        <tissue evidence="2">Leaf</tissue>
    </source>
</reference>
<dbReference type="EMBL" id="PKPP01002537">
    <property type="protein sequence ID" value="PWA74619.1"/>
    <property type="molecule type" value="Genomic_DNA"/>
</dbReference>
<accession>A0A2U1NM84</accession>
<feature type="domain" description="HAT C-terminal dimerisation" evidence="1">
    <location>
        <begin position="94"/>
        <end position="139"/>
    </location>
</feature>
<sequence length="182" mass="20588">MFQRFCTNPRLGFETTDDYPCEGVSRLLSTDWSHCHRDDVIRYLVNMFSEFRDKKDFMAAIAKNINGPAYPCMGTIQSHLLRNQDKPDGKDVVYHTVLIVGADLVASESAFSVSGRVISSRRSKLTPVSVETCICLKDYLDGVERIQHISPLEGELERVKEEIHLEEILTGMALPLPPNEDE</sequence>
<comment type="caution">
    <text evidence="2">The sequence shown here is derived from an EMBL/GenBank/DDBJ whole genome shotgun (WGS) entry which is preliminary data.</text>
</comment>
<dbReference type="Pfam" id="PF05699">
    <property type="entry name" value="Dimer_Tnp_hAT"/>
    <property type="match status" value="1"/>
</dbReference>